<keyword evidence="8" id="KW-0812">Transmembrane</keyword>
<keyword evidence="5" id="KW-0961">Cell wall biogenesis/degradation</keyword>
<feature type="transmembrane region" description="Helical" evidence="8">
    <location>
        <begin position="2010"/>
        <end position="2028"/>
    </location>
</feature>
<dbReference type="InterPro" id="IPR058658">
    <property type="entry name" value="Mok11-13/Ags1-like_Ig_2"/>
</dbReference>
<dbReference type="Pfam" id="PF26122">
    <property type="entry name" value="CBM_Mok13"/>
    <property type="match status" value="1"/>
</dbReference>
<feature type="domain" description="Glycosyl hydrolase family 13 catalytic" evidence="10">
    <location>
        <begin position="65"/>
        <end position="517"/>
    </location>
</feature>
<dbReference type="InterPro" id="IPR006047">
    <property type="entry name" value="GH13_cat_dom"/>
</dbReference>
<dbReference type="GO" id="GO:0070600">
    <property type="term" value="P:fungal-type cell wall (1-&gt;3)-alpha-glucan biosynthetic process"/>
    <property type="evidence" value="ECO:0007669"/>
    <property type="project" value="TreeGrafter"/>
</dbReference>
<evidence type="ECO:0000256" key="9">
    <source>
        <dbReference type="SAM" id="SignalP"/>
    </source>
</evidence>
<feature type="transmembrane region" description="Helical" evidence="8">
    <location>
        <begin position="2376"/>
        <end position="2396"/>
    </location>
</feature>
<dbReference type="OrthoDB" id="512920at2759"/>
<evidence type="ECO:0000256" key="3">
    <source>
        <dbReference type="ARBA" id="ARBA00022676"/>
    </source>
</evidence>
<sequence length="2404" mass="269391">MGAPSNFLSLLCLVLSVISLRYDPEHEGYNLNLNKTAIDPLDYWGEWENHTFHPSPKNWRFPFYVLTLDRYVDGDPTNNEANDTIFEHDWQSNQFRFGGDAKGLMNNLDYIQGMGIKCIYLSGTPFINMPWSSDGFGALDFTLLDHHHGLIEDWRALITEIHARSMYVILDNTLGTMGDLLQWVGSENVTAPFKWGEYDVRYKTSRQYHDFQISNRINASCKYPRMWGEDGYRLRNQSVIDAMDLECRDSEFDQYGDMKGVGEVPSWETQLAKFAGVQDRLRTWRNDVLEKIMHFSCIQIAMLDIDGFRMDKAAQTPIDVHAKWSDHQRACAKRFGKENFLIVGEIVSKIPYASLLVGRGKEPSMAFDNMSQAVASINVKDQGKYLRPFGSVALDGDAFHYPFYGAMTRFLGLDGPIGLEGVDFVALWHDLLLHEDMANAYTGEFDPRHLWGMTNQDVFRWPALANGTQRHLIGLFIANLMMPGAPFQLWGEEQESYILENQAADYVFGRTPMASQRAWQLHGCYKLGAEVYVDLPFDKALHGCGDDSVSLDHRDPSHFMRNILKRHYELRNQYTILNEGAYLQTLSSQLHDIYLHGSLGMPSPMGIWSIYRGRFPDVQDFSNTGDAGNQGVWIVYSNDNKTVNYTFDCHDQDKALLAPFPQQTIVKNSFYPYEEIVLETSNAKLGIENSTEFNGCISSIEMQPWDYKLFVPREMFIHPRPTITGVVPGHDQRLVSRSGVSSAQTIPIEIYFSSEMNCQDLIRSFSIQSSTGTGEVARLNASSVICTKIPPKKQRYVGQIASQWVFKGTLENVYDGIHVYTVTNVSTFSSEPLYTHSTDHFMFRIGRPENPMVFPITANYSTSLLYLDHKSNELTVVHKATGADKWQYTLNWGKTWSDWKNYTGQNSTIQPQSWVGTKDQKWAGEHVIIRYWSEKAGSMEHVQHGDVGVHISRRWPHMHVTGPWNLYGFDSGLPDSMHYTGKGQWSFDIMTEYPTDVILSTWGINPDGQPDKSKMYGDVDRDGVLDFLPPTSLGKNVINITDPGMPHVGVRIIANDGDLRYSFEPVGSAWTQLIIAILLAIVPFGTGSLAVWLFVKSFYHVKFNELGFQNSRRKLLSGFQGLSPITFTSTAGASFYGRKPMTGHNQRGEDVVIDNELHRRRNILIATMEYEIEDWRIKVKIGGLGVMAALMGKNLQHHNLIWVVPCVGGVNYPVDEVGEPMNIMIMGQVYNIPVQYHRYQNITFVLLDAPVFRHQTKNEPYPSRMDDLESAIYYSAWNQCIAETIRRFPEIEIYHINDYHGALAPLYLLPSVTLPCCLSLHNAEFQGLWSIKRPEDMDEICRVFSLSQDIVRKYVQFGEVFNLLHAAASYLRIHQRGFGAVGVSRKYGKRSFVRYPIFWGLSHVGSLPNPDPSDTAAWDKDHKLPDAVTINDEQEAQRGALRTQAQEWAGLHVDPDAELFVFVGRWSMQKGVDIIADIFPSILERNAKAQLICVGPVIDLHGKFAAMKLQRLMEIYPERVCSKPEFTVLPPCIFSGAEFALIPSRDEPFGLVAVEFGRKGALGIGSRVGGLGSMPGWWFTVESMATRHLVRQFQAAITTAMNSSRETRAEMRARSSLQRFPVAQWQEGLEQLQAGSIKVHERVARARSSIKPGESTPPISTPLPSAPGSALTSPINTRPPSIRGNRIAYRTQSRGPSPSRESSSETSSLNRKRIDDSTGEHVSRPQLTLDVGSAAVSASFTAPHTMPVLSTPIGRIHNYGLFPISIGSGPNDFPNLQEPLSPASMDLRRGLGRASINRHLSRQNSQDSNTSLSSASNSFLPLDTQARSLTTLSSTGLPDVQPSNLTVKSVIGEDSNYRMQKVDPFFTDSQGVYTRQFDRLLGGLNGRTSTKELCIEEFIIRSEKNWFSRFYDAKLGVKEKVAQLGGEDLSSSASVPSVSVSGSQSSTSGVDEFELGANYLPPSGLRKIIQYKIRDWPVYSFLLALGQILAANSYQITLLTGEIGQSATKLYVIASIYLTASVIWWSTFRLAASRYVITLPFLCYGLAFFLLGMAPYGKSIAARGWLQNTATGIYALASGSGSLFFALNFGSEGGTATHSWVFRACAIQGTQQLYVTVLWYWGSHLSSLSSSGYKLSSTSAITNTPYITAITTPIAILFAFISYALFTGLPSFYCSSPGSHPSFYKSLVRRKVIMWFFIVVILQNYFLSAPYGRNWAYLFSSRLAPTWSIILLVVLFFVIVWFLLFFILHRLSIEHSWVLPMFAIGLGAPRWCQILWSTSGMGSYIPWALTPTLGSILGRALWLWLGVLDAVQGVGFGMILLQTMTRFHVAFTLTVAQVVGSLATIAARATAPDRLGPGGVFPNFALRGFADGAKEGHFWGALVAQGVVCVGFAVWFRKEQLCKP</sequence>
<evidence type="ECO:0000256" key="1">
    <source>
        <dbReference type="ARBA" id="ARBA00006122"/>
    </source>
</evidence>
<dbReference type="InterPro" id="IPR058654">
    <property type="entry name" value="Mok11-14/Ags1-like_TM"/>
</dbReference>
<dbReference type="Pfam" id="PF26108">
    <property type="entry name" value="GH_Mok13"/>
    <property type="match status" value="1"/>
</dbReference>
<dbReference type="InterPro" id="IPR058656">
    <property type="entry name" value="Mok11-13/Ags1-like_GH"/>
</dbReference>
<feature type="transmembrane region" description="Helical" evidence="8">
    <location>
        <begin position="2327"/>
        <end position="2347"/>
    </location>
</feature>
<dbReference type="InterPro" id="IPR058657">
    <property type="entry name" value="Mok11-13/Ags1-like_Ig"/>
</dbReference>
<feature type="transmembrane region" description="Helical" evidence="8">
    <location>
        <begin position="2296"/>
        <end position="2320"/>
    </location>
</feature>
<feature type="transmembrane region" description="Helical" evidence="8">
    <location>
        <begin position="2069"/>
        <end position="2089"/>
    </location>
</feature>
<feature type="transmembrane region" description="Helical" evidence="8">
    <location>
        <begin position="1069"/>
        <end position="1095"/>
    </location>
</feature>
<feature type="transmembrane region" description="Helical" evidence="8">
    <location>
        <begin position="2146"/>
        <end position="2166"/>
    </location>
</feature>
<dbReference type="PANTHER" id="PTHR47182:SF2">
    <property type="entry name" value="CELL WALL ALPHA-1,3-GLUCAN SYNTHASE AGS1"/>
    <property type="match status" value="1"/>
</dbReference>
<feature type="chain" id="PRO_5025610404" description="alpha-1,3-glucan synthase" evidence="9">
    <location>
        <begin position="20"/>
        <end position="2404"/>
    </location>
</feature>
<feature type="transmembrane region" description="Helical" evidence="8">
    <location>
        <begin position="2227"/>
        <end position="2248"/>
    </location>
</feature>
<keyword evidence="8" id="KW-0472">Membrane</keyword>
<evidence type="ECO:0000259" key="10">
    <source>
        <dbReference type="SMART" id="SM00642"/>
    </source>
</evidence>
<comment type="similarity">
    <text evidence="1">Belongs to the glycosyltransferase group 1 family.</text>
</comment>
<name>A0A6A5XE72_9PLEO</name>
<keyword evidence="8" id="KW-1133">Transmembrane helix</keyword>
<evidence type="ECO:0000256" key="8">
    <source>
        <dbReference type="SAM" id="Phobius"/>
    </source>
</evidence>
<dbReference type="Pfam" id="PF26111">
    <property type="entry name" value="Ig_Mok13"/>
    <property type="match status" value="1"/>
</dbReference>
<gene>
    <name evidence="11" type="ORF">BU24DRAFT_444277</name>
</gene>
<dbReference type="CDD" id="cd03791">
    <property type="entry name" value="GT5_Glycogen_synthase_DULL1-like"/>
    <property type="match status" value="1"/>
</dbReference>
<dbReference type="Pfam" id="PF26127">
    <property type="entry name" value="12TM_Mok13"/>
    <property type="match status" value="1"/>
</dbReference>
<evidence type="ECO:0000256" key="4">
    <source>
        <dbReference type="ARBA" id="ARBA00022679"/>
    </source>
</evidence>
<feature type="compositionally biased region" description="Low complexity" evidence="7">
    <location>
        <begin position="1693"/>
        <end position="1708"/>
    </location>
</feature>
<organism evidence="11 12">
    <name type="scientific">Aaosphaeria arxii CBS 175.79</name>
    <dbReference type="NCBI Taxonomy" id="1450172"/>
    <lineage>
        <taxon>Eukaryota</taxon>
        <taxon>Fungi</taxon>
        <taxon>Dikarya</taxon>
        <taxon>Ascomycota</taxon>
        <taxon>Pezizomycotina</taxon>
        <taxon>Dothideomycetes</taxon>
        <taxon>Pleosporomycetidae</taxon>
        <taxon>Pleosporales</taxon>
        <taxon>Pleosporales incertae sedis</taxon>
        <taxon>Aaosphaeria</taxon>
    </lineage>
</organism>
<dbReference type="Gene3D" id="3.40.50.2000">
    <property type="entry name" value="Glycogen Phosphorylase B"/>
    <property type="match status" value="2"/>
</dbReference>
<dbReference type="InterPro" id="IPR013534">
    <property type="entry name" value="Starch_synth_cat_dom"/>
</dbReference>
<dbReference type="SMART" id="SM00642">
    <property type="entry name" value="Aamy"/>
    <property type="match status" value="1"/>
</dbReference>
<feature type="signal peptide" evidence="9">
    <location>
        <begin position="1"/>
        <end position="19"/>
    </location>
</feature>
<dbReference type="GeneID" id="54288027"/>
<dbReference type="GO" id="GO:0047657">
    <property type="term" value="F:alpha-1,3-glucan synthase activity"/>
    <property type="evidence" value="ECO:0007669"/>
    <property type="project" value="UniProtKB-EC"/>
</dbReference>
<dbReference type="InterPro" id="IPR017853">
    <property type="entry name" value="GH"/>
</dbReference>
<dbReference type="InterPro" id="IPR058655">
    <property type="entry name" value="Mok11-14/Ags1-like"/>
</dbReference>
<feature type="compositionally biased region" description="Basic and acidic residues" evidence="7">
    <location>
        <begin position="1712"/>
        <end position="1723"/>
    </location>
</feature>
<dbReference type="Pfam" id="PF26114">
    <property type="entry name" value="Ig_2_Mok13"/>
    <property type="match status" value="1"/>
</dbReference>
<keyword evidence="9" id="KW-0732">Signal</keyword>
<evidence type="ECO:0000256" key="2">
    <source>
        <dbReference type="ARBA" id="ARBA00012688"/>
    </source>
</evidence>
<keyword evidence="3" id="KW-0328">Glycosyltransferase</keyword>
<dbReference type="Pfam" id="PF08323">
    <property type="entry name" value="Glyco_transf_5"/>
    <property type="match status" value="1"/>
</dbReference>
<evidence type="ECO:0000256" key="6">
    <source>
        <dbReference type="ARBA" id="ARBA00048960"/>
    </source>
</evidence>
<feature type="transmembrane region" description="Helical" evidence="8">
    <location>
        <begin position="2101"/>
        <end position="2121"/>
    </location>
</feature>
<proteinExistence type="inferred from homology"/>
<feature type="transmembrane region" description="Helical" evidence="8">
    <location>
        <begin position="2257"/>
        <end position="2276"/>
    </location>
</feature>
<dbReference type="SUPFAM" id="SSF53756">
    <property type="entry name" value="UDP-Glycosyltransferase/glycogen phosphorylase"/>
    <property type="match status" value="1"/>
</dbReference>
<evidence type="ECO:0000313" key="11">
    <source>
        <dbReference type="EMBL" id="KAF2011183.1"/>
    </source>
</evidence>
<feature type="transmembrane region" description="Helical" evidence="8">
    <location>
        <begin position="2187"/>
        <end position="2207"/>
    </location>
</feature>
<dbReference type="SUPFAM" id="SSF51445">
    <property type="entry name" value="(Trans)glycosidases"/>
    <property type="match status" value="1"/>
</dbReference>
<evidence type="ECO:0000313" key="12">
    <source>
        <dbReference type="Proteomes" id="UP000799778"/>
    </source>
</evidence>
<dbReference type="InterPro" id="IPR058659">
    <property type="entry name" value="Mok11-13/Ags1-like_CBM"/>
</dbReference>
<dbReference type="Pfam" id="PF13692">
    <property type="entry name" value="Glyco_trans_1_4"/>
    <property type="match status" value="1"/>
</dbReference>
<feature type="transmembrane region" description="Helical" evidence="8">
    <location>
        <begin position="2035"/>
        <end position="2057"/>
    </location>
</feature>
<keyword evidence="4 11" id="KW-0808">Transferase</keyword>
<dbReference type="RefSeq" id="XP_033379522.1">
    <property type="nucleotide sequence ID" value="XM_033530630.1"/>
</dbReference>
<feature type="region of interest" description="Disordered" evidence="7">
    <location>
        <begin position="1643"/>
        <end position="1726"/>
    </location>
</feature>
<dbReference type="FunFam" id="3.40.50.2000:FF:000052">
    <property type="entry name" value="Alpha-1,3-glucan synthase Ags2"/>
    <property type="match status" value="1"/>
</dbReference>
<keyword evidence="12" id="KW-1185">Reference proteome</keyword>
<dbReference type="Gene3D" id="3.20.20.80">
    <property type="entry name" value="Glycosidases"/>
    <property type="match status" value="1"/>
</dbReference>
<feature type="compositionally biased region" description="Polar residues" evidence="7">
    <location>
        <begin position="1670"/>
        <end position="1679"/>
    </location>
</feature>
<dbReference type="Proteomes" id="UP000799778">
    <property type="component" value="Unassembled WGS sequence"/>
</dbReference>
<dbReference type="EC" id="2.4.1.183" evidence="2"/>
<evidence type="ECO:0000256" key="5">
    <source>
        <dbReference type="ARBA" id="ARBA00023316"/>
    </source>
</evidence>
<reference evidence="11" key="1">
    <citation type="journal article" date="2020" name="Stud. Mycol.">
        <title>101 Dothideomycetes genomes: a test case for predicting lifestyles and emergence of pathogens.</title>
        <authorList>
            <person name="Haridas S."/>
            <person name="Albert R."/>
            <person name="Binder M."/>
            <person name="Bloem J."/>
            <person name="Labutti K."/>
            <person name="Salamov A."/>
            <person name="Andreopoulos B."/>
            <person name="Baker S."/>
            <person name="Barry K."/>
            <person name="Bills G."/>
            <person name="Bluhm B."/>
            <person name="Cannon C."/>
            <person name="Castanera R."/>
            <person name="Culley D."/>
            <person name="Daum C."/>
            <person name="Ezra D."/>
            <person name="Gonzalez J."/>
            <person name="Henrissat B."/>
            <person name="Kuo A."/>
            <person name="Liang C."/>
            <person name="Lipzen A."/>
            <person name="Lutzoni F."/>
            <person name="Magnuson J."/>
            <person name="Mondo S."/>
            <person name="Nolan M."/>
            <person name="Ohm R."/>
            <person name="Pangilinan J."/>
            <person name="Park H.-J."/>
            <person name="Ramirez L."/>
            <person name="Alfaro M."/>
            <person name="Sun H."/>
            <person name="Tritt A."/>
            <person name="Yoshinaga Y."/>
            <person name="Zwiers L.-H."/>
            <person name="Turgeon B."/>
            <person name="Goodwin S."/>
            <person name="Spatafora J."/>
            <person name="Crous P."/>
            <person name="Grigoriev I."/>
        </authorList>
    </citation>
    <scope>NUCLEOTIDE SEQUENCE</scope>
    <source>
        <strain evidence="11">CBS 175.79</strain>
    </source>
</reference>
<accession>A0A6A5XE72</accession>
<dbReference type="PANTHER" id="PTHR47182">
    <property type="entry name" value="CELL WALL ALPHA-1,3-GLUCAN SYNTHASE AGS1-RELATED"/>
    <property type="match status" value="1"/>
</dbReference>
<dbReference type="Pfam" id="PF00128">
    <property type="entry name" value="Alpha-amylase"/>
    <property type="match status" value="1"/>
</dbReference>
<dbReference type="GO" id="GO:0009277">
    <property type="term" value="C:fungal-type cell wall"/>
    <property type="evidence" value="ECO:0007669"/>
    <property type="project" value="TreeGrafter"/>
</dbReference>
<evidence type="ECO:0000256" key="7">
    <source>
        <dbReference type="SAM" id="MobiDB-lite"/>
    </source>
</evidence>
<comment type="catalytic activity">
    <reaction evidence="6">
        <text>[(1-&gt;3)-alpha-D-glucosyl](n) + UDP-alpha-D-glucose = [(1-&gt;3)-alpha-D-glucosyl](n+1) + UDP + H(+)</text>
        <dbReference type="Rhea" id="RHEA:19749"/>
        <dbReference type="Rhea" id="RHEA-COMP:11150"/>
        <dbReference type="Rhea" id="RHEA-COMP:11151"/>
        <dbReference type="ChEBI" id="CHEBI:15378"/>
        <dbReference type="ChEBI" id="CHEBI:28100"/>
        <dbReference type="ChEBI" id="CHEBI:58223"/>
        <dbReference type="ChEBI" id="CHEBI:58885"/>
        <dbReference type="EC" id="2.4.1.183"/>
    </reaction>
</comment>
<dbReference type="EMBL" id="ML978075">
    <property type="protein sequence ID" value="KAF2011183.1"/>
    <property type="molecule type" value="Genomic_DNA"/>
</dbReference>
<protein>
    <recommendedName>
        <fullName evidence="2">alpha-1,3-glucan synthase</fullName>
        <ecNumber evidence="2">2.4.1.183</ecNumber>
    </recommendedName>
</protein>